<keyword evidence="1" id="KW-0418">Kinase</keyword>
<gene>
    <name evidence="1" type="ordered locus">Aazo_0403</name>
</gene>
<dbReference type="KEGG" id="naz:Aazo_0403"/>
<evidence type="ECO:0000313" key="1">
    <source>
        <dbReference type="EMBL" id="ADI62960.1"/>
    </source>
</evidence>
<dbReference type="GO" id="GO:0016301">
    <property type="term" value="F:kinase activity"/>
    <property type="evidence" value="ECO:0007669"/>
    <property type="project" value="UniProtKB-KW"/>
</dbReference>
<organism evidence="1 2">
    <name type="scientific">Nostoc azollae (strain 0708)</name>
    <name type="common">Anabaena azollae (strain 0708)</name>
    <dbReference type="NCBI Taxonomy" id="551115"/>
    <lineage>
        <taxon>Bacteria</taxon>
        <taxon>Bacillati</taxon>
        <taxon>Cyanobacteriota</taxon>
        <taxon>Cyanophyceae</taxon>
        <taxon>Nostocales</taxon>
        <taxon>Nostocaceae</taxon>
        <taxon>Trichormus</taxon>
    </lineage>
</organism>
<dbReference type="EMBL" id="CP002059">
    <property type="protein sequence ID" value="ADI62960.1"/>
    <property type="molecule type" value="Genomic_DNA"/>
</dbReference>
<dbReference type="AlphaFoldDB" id="D7DZK8"/>
<proteinExistence type="predicted"/>
<dbReference type="Proteomes" id="UP000001511">
    <property type="component" value="Chromosome"/>
</dbReference>
<sequence>MGGADVKFLLLTPELLILPTKLSYFPALMAVIIEVQQQF</sequence>
<evidence type="ECO:0000313" key="2">
    <source>
        <dbReference type="Proteomes" id="UP000001511"/>
    </source>
</evidence>
<protein>
    <submittedName>
        <fullName evidence="1">Cytidylate kinase</fullName>
    </submittedName>
</protein>
<dbReference type="HOGENOM" id="CLU_3313626_0_0_3"/>
<reference evidence="1 2" key="1">
    <citation type="journal article" date="2010" name="PLoS ONE">
        <title>Genome erosion in a nitrogen-fixing vertically transmitted endosymbiotic multicellular cyanobacterium.</title>
        <authorList>
            <person name="Ran L."/>
            <person name="Larsson J."/>
            <person name="Vigil-Stenman T."/>
            <person name="Nylander J.A."/>
            <person name="Ininbergs K."/>
            <person name="Zheng W.W."/>
            <person name="Lapidus A."/>
            <person name="Lowry S."/>
            <person name="Haselkorn R."/>
            <person name="Bergman B."/>
        </authorList>
    </citation>
    <scope>NUCLEOTIDE SEQUENCE [LARGE SCALE GENOMIC DNA]</scope>
    <source>
        <strain evidence="1 2">0708</strain>
    </source>
</reference>
<name>D7DZK8_NOSA0</name>
<keyword evidence="1" id="KW-0808">Transferase</keyword>
<keyword evidence="2" id="KW-1185">Reference proteome</keyword>
<accession>D7DZK8</accession>